<name>A0A0A9EK06_ARUDO</name>
<proteinExistence type="predicted"/>
<dbReference type="AlphaFoldDB" id="A0A0A9EK06"/>
<accession>A0A0A9EK06</accession>
<sequence>MHENINYKWEVLYTKNRFFLLKCVLWTSETIHASSYMQEIVSIYLSKLYDSLLALSVQLLFNN</sequence>
<evidence type="ECO:0000313" key="1">
    <source>
        <dbReference type="EMBL" id="JAD99348.1"/>
    </source>
</evidence>
<reference evidence="1" key="1">
    <citation type="submission" date="2014-09" db="EMBL/GenBank/DDBJ databases">
        <authorList>
            <person name="Magalhaes I.L.F."/>
            <person name="Oliveira U."/>
            <person name="Santos F.R."/>
            <person name="Vidigal T.H.D.A."/>
            <person name="Brescovit A.D."/>
            <person name="Santos A.J."/>
        </authorList>
    </citation>
    <scope>NUCLEOTIDE SEQUENCE</scope>
    <source>
        <tissue evidence="1">Shoot tissue taken approximately 20 cm above the soil surface</tissue>
    </source>
</reference>
<organism evidence="1">
    <name type="scientific">Arundo donax</name>
    <name type="common">Giant reed</name>
    <name type="synonym">Donax arundinaceus</name>
    <dbReference type="NCBI Taxonomy" id="35708"/>
    <lineage>
        <taxon>Eukaryota</taxon>
        <taxon>Viridiplantae</taxon>
        <taxon>Streptophyta</taxon>
        <taxon>Embryophyta</taxon>
        <taxon>Tracheophyta</taxon>
        <taxon>Spermatophyta</taxon>
        <taxon>Magnoliopsida</taxon>
        <taxon>Liliopsida</taxon>
        <taxon>Poales</taxon>
        <taxon>Poaceae</taxon>
        <taxon>PACMAD clade</taxon>
        <taxon>Arundinoideae</taxon>
        <taxon>Arundineae</taxon>
        <taxon>Arundo</taxon>
    </lineage>
</organism>
<reference evidence="1" key="2">
    <citation type="journal article" date="2015" name="Data Brief">
        <title>Shoot transcriptome of the giant reed, Arundo donax.</title>
        <authorList>
            <person name="Barrero R.A."/>
            <person name="Guerrero F.D."/>
            <person name="Moolhuijzen P."/>
            <person name="Goolsby J.A."/>
            <person name="Tidwell J."/>
            <person name="Bellgard S.E."/>
            <person name="Bellgard M.I."/>
        </authorList>
    </citation>
    <scope>NUCLEOTIDE SEQUENCE</scope>
    <source>
        <tissue evidence="1">Shoot tissue taken approximately 20 cm above the soil surface</tissue>
    </source>
</reference>
<protein>
    <submittedName>
        <fullName evidence="1">Uncharacterized protein</fullName>
    </submittedName>
</protein>
<dbReference type="EMBL" id="GBRH01198547">
    <property type="protein sequence ID" value="JAD99348.1"/>
    <property type="molecule type" value="Transcribed_RNA"/>
</dbReference>